<evidence type="ECO:0000313" key="9">
    <source>
        <dbReference type="Proteomes" id="UP001500840"/>
    </source>
</evidence>
<sequence length="471" mass="51997">MFTLIRKLIYSGFLLASMAAVSQVVAESPAQKPNIILIFADDVGFGDLGCYGSSLSTPEIDRLAREGFRSTDCLVAANVCGPSRAAMMTGRYPMRCGHPISRHNTPKYAKYGIAAEELTLAELLKSAGYHTKMVGKWHLGFHVDGSHPLDAGFDEYLGLHSNYSDSHGDADTLYRNREVQEAKIKFEKVTTLYTDEVVDFINEKRDEPFFIYFSHHIAHSPILPSKPFQGTSGKGRASAYADFLLELDHSVGRVRTAVQDAGLADNTLVIFLSDNGPAKNGSAKPLSGGKYVTMEGGHRVPAIFYWPGRIPAGQVSGAMITSMDLLPLFCHVASIEPPSDRTIDGKNIIDLLTGKTNQSPHHYFYYYNGLNLQAVRNERWKLHLPRTIADQPYWAKKAGGNPKKKLLSLDQPLLFDLDHDVSEQKNVLSQHPEVASKLMSQVERIRAEIGDVNATGSDQRPHGLINPNSKD</sequence>
<evidence type="ECO:0000256" key="3">
    <source>
        <dbReference type="ARBA" id="ARBA00022801"/>
    </source>
</evidence>
<keyword evidence="6" id="KW-0732">Signal</keyword>
<dbReference type="RefSeq" id="WP_345318693.1">
    <property type="nucleotide sequence ID" value="NZ_BAABGA010000006.1"/>
</dbReference>
<name>A0ABP8M6T5_9BACT</name>
<dbReference type="InterPro" id="IPR024607">
    <property type="entry name" value="Sulfatase_CS"/>
</dbReference>
<dbReference type="Pfam" id="PF00884">
    <property type="entry name" value="Sulfatase"/>
    <property type="match status" value="1"/>
</dbReference>
<comment type="similarity">
    <text evidence="1">Belongs to the sulfatase family.</text>
</comment>
<dbReference type="EMBL" id="BAABGA010000006">
    <property type="protein sequence ID" value="GAA4444413.1"/>
    <property type="molecule type" value="Genomic_DNA"/>
</dbReference>
<feature type="domain" description="Sulfatase N-terminal" evidence="7">
    <location>
        <begin position="33"/>
        <end position="332"/>
    </location>
</feature>
<feature type="signal peptide" evidence="6">
    <location>
        <begin position="1"/>
        <end position="26"/>
    </location>
</feature>
<dbReference type="InterPro" id="IPR017850">
    <property type="entry name" value="Alkaline_phosphatase_core_sf"/>
</dbReference>
<dbReference type="CDD" id="cd16026">
    <property type="entry name" value="GALNS_like"/>
    <property type="match status" value="1"/>
</dbReference>
<evidence type="ECO:0000256" key="4">
    <source>
        <dbReference type="ARBA" id="ARBA00022837"/>
    </source>
</evidence>
<feature type="region of interest" description="Disordered" evidence="5">
    <location>
        <begin position="450"/>
        <end position="471"/>
    </location>
</feature>
<dbReference type="InterPro" id="IPR050738">
    <property type="entry name" value="Sulfatase"/>
</dbReference>
<dbReference type="Proteomes" id="UP001500840">
    <property type="component" value="Unassembled WGS sequence"/>
</dbReference>
<keyword evidence="2" id="KW-0479">Metal-binding</keyword>
<reference evidence="9" key="1">
    <citation type="journal article" date="2019" name="Int. J. Syst. Evol. Microbiol.">
        <title>The Global Catalogue of Microorganisms (GCM) 10K type strain sequencing project: providing services to taxonomists for standard genome sequencing and annotation.</title>
        <authorList>
            <consortium name="The Broad Institute Genomics Platform"/>
            <consortium name="The Broad Institute Genome Sequencing Center for Infectious Disease"/>
            <person name="Wu L."/>
            <person name="Ma J."/>
        </authorList>
    </citation>
    <scope>NUCLEOTIDE SEQUENCE [LARGE SCALE GENOMIC DNA]</scope>
    <source>
        <strain evidence="9">JCM 17759</strain>
    </source>
</reference>
<dbReference type="Gene3D" id="3.40.720.10">
    <property type="entry name" value="Alkaline Phosphatase, subunit A"/>
    <property type="match status" value="1"/>
</dbReference>
<feature type="chain" id="PRO_5046495674" evidence="6">
    <location>
        <begin position="27"/>
        <end position="471"/>
    </location>
</feature>
<evidence type="ECO:0000256" key="6">
    <source>
        <dbReference type="SAM" id="SignalP"/>
    </source>
</evidence>
<dbReference type="Pfam" id="PF14707">
    <property type="entry name" value="Sulfatase_C"/>
    <property type="match status" value="1"/>
</dbReference>
<dbReference type="Gene3D" id="3.30.1120.10">
    <property type="match status" value="1"/>
</dbReference>
<organism evidence="8 9">
    <name type="scientific">Novipirellula rosea</name>
    <dbReference type="NCBI Taxonomy" id="1031540"/>
    <lineage>
        <taxon>Bacteria</taxon>
        <taxon>Pseudomonadati</taxon>
        <taxon>Planctomycetota</taxon>
        <taxon>Planctomycetia</taxon>
        <taxon>Pirellulales</taxon>
        <taxon>Pirellulaceae</taxon>
        <taxon>Novipirellula</taxon>
    </lineage>
</organism>
<evidence type="ECO:0000256" key="1">
    <source>
        <dbReference type="ARBA" id="ARBA00008779"/>
    </source>
</evidence>
<dbReference type="PROSITE" id="PS00149">
    <property type="entry name" value="SULFATASE_2"/>
    <property type="match status" value="1"/>
</dbReference>
<proteinExistence type="inferred from homology"/>
<evidence type="ECO:0000313" key="8">
    <source>
        <dbReference type="EMBL" id="GAA4444413.1"/>
    </source>
</evidence>
<accession>A0ABP8M6T5</accession>
<gene>
    <name evidence="8" type="ORF">GCM10023156_02730</name>
</gene>
<keyword evidence="4" id="KW-0106">Calcium</keyword>
<dbReference type="PANTHER" id="PTHR42693:SF53">
    <property type="entry name" value="ENDO-4-O-SULFATASE"/>
    <property type="match status" value="1"/>
</dbReference>
<comment type="caution">
    <text evidence="8">The sequence shown here is derived from an EMBL/GenBank/DDBJ whole genome shotgun (WGS) entry which is preliminary data.</text>
</comment>
<dbReference type="InterPro" id="IPR000917">
    <property type="entry name" value="Sulfatase_N"/>
</dbReference>
<keyword evidence="3" id="KW-0378">Hydrolase</keyword>
<dbReference type="SUPFAM" id="SSF53649">
    <property type="entry name" value="Alkaline phosphatase-like"/>
    <property type="match status" value="1"/>
</dbReference>
<evidence type="ECO:0000256" key="5">
    <source>
        <dbReference type="SAM" id="MobiDB-lite"/>
    </source>
</evidence>
<dbReference type="PANTHER" id="PTHR42693">
    <property type="entry name" value="ARYLSULFATASE FAMILY MEMBER"/>
    <property type="match status" value="1"/>
</dbReference>
<evidence type="ECO:0000256" key="2">
    <source>
        <dbReference type="ARBA" id="ARBA00022723"/>
    </source>
</evidence>
<keyword evidence="9" id="KW-1185">Reference proteome</keyword>
<protein>
    <submittedName>
        <fullName evidence="8">Sulfatase</fullName>
    </submittedName>
</protein>
<evidence type="ECO:0000259" key="7">
    <source>
        <dbReference type="Pfam" id="PF00884"/>
    </source>
</evidence>